<keyword evidence="2" id="KW-0963">Cytoplasm</keyword>
<dbReference type="PANTHER" id="PTHR30194:SF3">
    <property type="entry name" value="CROSSOVER JUNCTION ENDODEOXYRIBONUCLEASE RUVC"/>
    <property type="match status" value="1"/>
</dbReference>
<protein>
    <submittedName>
        <fullName evidence="12">Uncharacterized protein</fullName>
    </submittedName>
</protein>
<reference evidence="12" key="1">
    <citation type="journal article" date="2015" name="Nature">
        <title>Complex archaea that bridge the gap between prokaryotes and eukaryotes.</title>
        <authorList>
            <person name="Spang A."/>
            <person name="Saw J.H."/>
            <person name="Jorgensen S.L."/>
            <person name="Zaremba-Niedzwiedzka K."/>
            <person name="Martijn J."/>
            <person name="Lind A.E."/>
            <person name="van Eijk R."/>
            <person name="Schleper C."/>
            <person name="Guy L."/>
            <person name="Ettema T.J."/>
        </authorList>
    </citation>
    <scope>NUCLEOTIDE SEQUENCE</scope>
</reference>
<keyword evidence="6" id="KW-0227">DNA damage</keyword>
<dbReference type="EMBL" id="LAZR01000060">
    <property type="protein sequence ID" value="KKN97116.1"/>
    <property type="molecule type" value="Genomic_DNA"/>
</dbReference>
<dbReference type="NCBIfam" id="NF000711">
    <property type="entry name" value="PRK00039.2-1"/>
    <property type="match status" value="1"/>
</dbReference>
<name>A0A0F9XDI4_9ZZZZ</name>
<dbReference type="GO" id="GO:0003677">
    <property type="term" value="F:DNA binding"/>
    <property type="evidence" value="ECO:0007669"/>
    <property type="project" value="UniProtKB-KW"/>
</dbReference>
<dbReference type="InterPro" id="IPR002176">
    <property type="entry name" value="X-over_junc_endoDNase_RuvC"/>
</dbReference>
<gene>
    <name evidence="12" type="ORF">LCGC14_0160740</name>
</gene>
<evidence type="ECO:0000313" key="12">
    <source>
        <dbReference type="EMBL" id="KKN97116.1"/>
    </source>
</evidence>
<keyword evidence="11" id="KW-0234">DNA repair</keyword>
<keyword evidence="4" id="KW-0479">Metal-binding</keyword>
<dbReference type="HAMAP" id="MF_00034">
    <property type="entry name" value="RuvC"/>
    <property type="match status" value="1"/>
</dbReference>
<keyword evidence="10" id="KW-0233">DNA recombination</keyword>
<evidence type="ECO:0000256" key="11">
    <source>
        <dbReference type="ARBA" id="ARBA00023204"/>
    </source>
</evidence>
<evidence type="ECO:0000256" key="1">
    <source>
        <dbReference type="ARBA" id="ARBA00009518"/>
    </source>
</evidence>
<dbReference type="PANTHER" id="PTHR30194">
    <property type="entry name" value="CROSSOVER JUNCTION ENDODEOXYRIBONUCLEASE RUVC"/>
    <property type="match status" value="1"/>
</dbReference>
<keyword evidence="7" id="KW-0378">Hydrolase</keyword>
<keyword evidence="8" id="KW-0460">Magnesium</keyword>
<dbReference type="GO" id="GO:0008821">
    <property type="term" value="F:crossover junction DNA endonuclease activity"/>
    <property type="evidence" value="ECO:0007669"/>
    <property type="project" value="InterPro"/>
</dbReference>
<evidence type="ECO:0000256" key="5">
    <source>
        <dbReference type="ARBA" id="ARBA00022759"/>
    </source>
</evidence>
<evidence type="ECO:0000256" key="7">
    <source>
        <dbReference type="ARBA" id="ARBA00022801"/>
    </source>
</evidence>
<evidence type="ECO:0000256" key="10">
    <source>
        <dbReference type="ARBA" id="ARBA00023172"/>
    </source>
</evidence>
<evidence type="ECO:0000256" key="6">
    <source>
        <dbReference type="ARBA" id="ARBA00022763"/>
    </source>
</evidence>
<dbReference type="AlphaFoldDB" id="A0A0F9XDI4"/>
<comment type="caution">
    <text evidence="12">The sequence shown here is derived from an EMBL/GenBank/DDBJ whole genome shotgun (WGS) entry which is preliminary data.</text>
</comment>
<evidence type="ECO:0000256" key="9">
    <source>
        <dbReference type="ARBA" id="ARBA00023125"/>
    </source>
</evidence>
<comment type="similarity">
    <text evidence="1">Belongs to the RuvC family.</text>
</comment>
<organism evidence="12">
    <name type="scientific">marine sediment metagenome</name>
    <dbReference type="NCBI Taxonomy" id="412755"/>
    <lineage>
        <taxon>unclassified sequences</taxon>
        <taxon>metagenomes</taxon>
        <taxon>ecological metagenomes</taxon>
    </lineage>
</organism>
<dbReference type="NCBIfam" id="TIGR00228">
    <property type="entry name" value="ruvC"/>
    <property type="match status" value="1"/>
</dbReference>
<dbReference type="GO" id="GO:0006310">
    <property type="term" value="P:DNA recombination"/>
    <property type="evidence" value="ECO:0007669"/>
    <property type="project" value="UniProtKB-KW"/>
</dbReference>
<dbReference type="GO" id="GO:0006281">
    <property type="term" value="P:DNA repair"/>
    <property type="evidence" value="ECO:0007669"/>
    <property type="project" value="UniProtKB-KW"/>
</dbReference>
<keyword evidence="3" id="KW-0540">Nuclease</keyword>
<evidence type="ECO:0000256" key="4">
    <source>
        <dbReference type="ARBA" id="ARBA00022723"/>
    </source>
</evidence>
<dbReference type="PRINTS" id="PR00696">
    <property type="entry name" value="RSOLVASERUVC"/>
</dbReference>
<dbReference type="Gene3D" id="3.30.420.10">
    <property type="entry name" value="Ribonuclease H-like superfamily/Ribonuclease H"/>
    <property type="match status" value="1"/>
</dbReference>
<proteinExistence type="inferred from homology"/>
<accession>A0A0F9XDI4</accession>
<dbReference type="InterPro" id="IPR012337">
    <property type="entry name" value="RNaseH-like_sf"/>
</dbReference>
<dbReference type="InterPro" id="IPR036397">
    <property type="entry name" value="RNaseH_sf"/>
</dbReference>
<sequence length="181" mass="20018">MVILGIDPGTAKVGYGVIRKIQNPPNRTKFGTPRRVASKTQYGLKCLSYGLIQTSSSSPPAERLKKISQELGQLINKYRPEILAVENVYFFRNLKTALPVSQAKGVILLAAANHNIPVYEFTPSQVKMAVVGYGRAEKRQVQEMVKILLNLKELPRSDDAADALAIAICYTISPQEQYLAK</sequence>
<keyword evidence="9" id="KW-0238">DNA-binding</keyword>
<dbReference type="SUPFAM" id="SSF53098">
    <property type="entry name" value="Ribonuclease H-like"/>
    <property type="match status" value="1"/>
</dbReference>
<dbReference type="CDD" id="cd16962">
    <property type="entry name" value="RuvC"/>
    <property type="match status" value="1"/>
</dbReference>
<dbReference type="PROSITE" id="PS01321">
    <property type="entry name" value="RUVC"/>
    <property type="match status" value="1"/>
</dbReference>
<dbReference type="Pfam" id="PF02075">
    <property type="entry name" value="RuvC"/>
    <property type="match status" value="1"/>
</dbReference>
<dbReference type="FunFam" id="3.30.420.10:FF:000002">
    <property type="entry name" value="Crossover junction endodeoxyribonuclease RuvC"/>
    <property type="match status" value="1"/>
</dbReference>
<evidence type="ECO:0000256" key="8">
    <source>
        <dbReference type="ARBA" id="ARBA00022842"/>
    </source>
</evidence>
<evidence type="ECO:0000256" key="3">
    <source>
        <dbReference type="ARBA" id="ARBA00022722"/>
    </source>
</evidence>
<evidence type="ECO:0000256" key="2">
    <source>
        <dbReference type="ARBA" id="ARBA00022490"/>
    </source>
</evidence>
<keyword evidence="5" id="KW-0255">Endonuclease</keyword>
<dbReference type="InterPro" id="IPR020563">
    <property type="entry name" value="X-over_junc_endoDNase_Mg_BS"/>
</dbReference>
<dbReference type="GO" id="GO:0046872">
    <property type="term" value="F:metal ion binding"/>
    <property type="evidence" value="ECO:0007669"/>
    <property type="project" value="UniProtKB-KW"/>
</dbReference>